<comment type="caution">
    <text evidence="4">The sequence shown here is derived from an EMBL/GenBank/DDBJ whole genome shotgun (WGS) entry which is preliminary data.</text>
</comment>
<feature type="transmembrane region" description="Helical" evidence="2">
    <location>
        <begin position="45"/>
        <end position="67"/>
    </location>
</feature>
<keyword evidence="2" id="KW-0812">Transmembrane</keyword>
<reference evidence="4 5" key="1">
    <citation type="submission" date="2023-05" db="EMBL/GenBank/DDBJ databases">
        <title>Actinoplanes sp. NEAU-A12 genome sequencing.</title>
        <authorList>
            <person name="Wang Z.-S."/>
        </authorList>
    </citation>
    <scope>NUCLEOTIDE SEQUENCE [LARGE SCALE GENOMIC DNA]</scope>
    <source>
        <strain evidence="4 5">NEAU-A12</strain>
    </source>
</reference>
<dbReference type="RefSeq" id="WP_282762787.1">
    <property type="nucleotide sequence ID" value="NZ_JASCTH010000016.1"/>
</dbReference>
<evidence type="ECO:0000313" key="4">
    <source>
        <dbReference type="EMBL" id="MDI6101802.1"/>
    </source>
</evidence>
<feature type="domain" description="DUF2231" evidence="3">
    <location>
        <begin position="9"/>
        <end position="135"/>
    </location>
</feature>
<protein>
    <submittedName>
        <fullName evidence="4">DUF2231 domain-containing protein</fullName>
    </submittedName>
</protein>
<dbReference type="EMBL" id="JASCTH010000016">
    <property type="protein sequence ID" value="MDI6101802.1"/>
    <property type="molecule type" value="Genomic_DNA"/>
</dbReference>
<proteinExistence type="predicted"/>
<evidence type="ECO:0000259" key="3">
    <source>
        <dbReference type="Pfam" id="PF09990"/>
    </source>
</evidence>
<keyword evidence="5" id="KW-1185">Reference proteome</keyword>
<evidence type="ECO:0000256" key="2">
    <source>
        <dbReference type="SAM" id="Phobius"/>
    </source>
</evidence>
<feature type="transmembrane region" description="Helical" evidence="2">
    <location>
        <begin position="108"/>
        <end position="130"/>
    </location>
</feature>
<evidence type="ECO:0000313" key="5">
    <source>
        <dbReference type="Proteomes" id="UP001241758"/>
    </source>
</evidence>
<dbReference type="Proteomes" id="UP001241758">
    <property type="component" value="Unassembled WGS sequence"/>
</dbReference>
<feature type="region of interest" description="Disordered" evidence="1">
    <location>
        <begin position="140"/>
        <end position="220"/>
    </location>
</feature>
<keyword evidence="2" id="KW-1133">Transmembrane helix</keyword>
<keyword evidence="2" id="KW-0472">Membrane</keyword>
<accession>A0ABT6WPY6</accession>
<feature type="transmembrane region" description="Helical" evidence="2">
    <location>
        <begin position="12"/>
        <end position="33"/>
    </location>
</feature>
<feature type="compositionally biased region" description="Low complexity" evidence="1">
    <location>
        <begin position="179"/>
        <end position="199"/>
    </location>
</feature>
<sequence length="220" mass="22699">MQSRLRLAGHGVQPLLLMFPLGLFWTAFVFDLATLLGAPAMIGTVAFWNLVAGLGGGVLAALAAVFDAVSADSPTAARIFCLALLLDVGVLIVFAVLALMRVRDPDRAVSASLLVVEAGGLAAAAFGAWFGGRFAHPRAPVADRRRPRPSPGPVTVTVTVTGDVMPRPAAGHRPHRQPHQPAAAPAPRNAAAHTHTHAVPVPPVPRLAAGTTLPPAPHLG</sequence>
<feature type="compositionally biased region" description="Low complexity" evidence="1">
    <location>
        <begin position="153"/>
        <end position="162"/>
    </location>
</feature>
<dbReference type="InterPro" id="IPR019251">
    <property type="entry name" value="DUF2231_TM"/>
</dbReference>
<gene>
    <name evidence="4" type="ORF">QLQ12_24575</name>
</gene>
<dbReference type="Pfam" id="PF09990">
    <property type="entry name" value="DUF2231"/>
    <property type="match status" value="1"/>
</dbReference>
<evidence type="ECO:0000256" key="1">
    <source>
        <dbReference type="SAM" id="MobiDB-lite"/>
    </source>
</evidence>
<feature type="transmembrane region" description="Helical" evidence="2">
    <location>
        <begin position="79"/>
        <end position="102"/>
    </location>
</feature>
<organism evidence="4 5">
    <name type="scientific">Actinoplanes sandaracinus</name>
    <dbReference type="NCBI Taxonomy" id="3045177"/>
    <lineage>
        <taxon>Bacteria</taxon>
        <taxon>Bacillati</taxon>
        <taxon>Actinomycetota</taxon>
        <taxon>Actinomycetes</taxon>
        <taxon>Micromonosporales</taxon>
        <taxon>Micromonosporaceae</taxon>
        <taxon>Actinoplanes</taxon>
    </lineage>
</organism>
<name>A0ABT6WPY6_9ACTN</name>